<protein>
    <submittedName>
        <fullName evidence="4">T9SS type A sorting domain-containing protein</fullName>
    </submittedName>
</protein>
<keyword evidence="1 2" id="KW-0732">Signal</keyword>
<name>A0ABY4HKD4_9FLAO</name>
<gene>
    <name evidence="4" type="ORF">LXD69_12095</name>
</gene>
<reference evidence="4" key="1">
    <citation type="submission" date="2021-12" db="EMBL/GenBank/DDBJ databases">
        <authorList>
            <person name="Cha I.-T."/>
            <person name="Lee K.-E."/>
            <person name="Park S.-J."/>
        </authorList>
    </citation>
    <scope>NUCLEOTIDE SEQUENCE</scope>
    <source>
        <strain evidence="4">YSM-43</strain>
    </source>
</reference>
<evidence type="ECO:0000256" key="1">
    <source>
        <dbReference type="ARBA" id="ARBA00022729"/>
    </source>
</evidence>
<reference evidence="4" key="2">
    <citation type="submission" date="2022-04" db="EMBL/GenBank/DDBJ databases">
        <title>Complete Genome Sequence of Flavobacterium sediminilitoris YSM-43, Isolated from a Tidal Sediment.</title>
        <authorList>
            <person name="Lee P.A."/>
        </authorList>
    </citation>
    <scope>NUCLEOTIDE SEQUENCE</scope>
    <source>
        <strain evidence="4">YSM-43</strain>
    </source>
</reference>
<dbReference type="Gene3D" id="2.60.40.3080">
    <property type="match status" value="1"/>
</dbReference>
<keyword evidence="5" id="KW-1185">Reference proteome</keyword>
<dbReference type="Pfam" id="PF18962">
    <property type="entry name" value="Por_Secre_tail"/>
    <property type="match status" value="1"/>
</dbReference>
<dbReference type="EMBL" id="CP090145">
    <property type="protein sequence ID" value="UOX32777.1"/>
    <property type="molecule type" value="Genomic_DNA"/>
</dbReference>
<dbReference type="InterPro" id="IPR026444">
    <property type="entry name" value="Secre_tail"/>
</dbReference>
<evidence type="ECO:0000259" key="3">
    <source>
        <dbReference type="Pfam" id="PF18962"/>
    </source>
</evidence>
<sequence>MNKKIILKLVLLLLINISNKIFSQSVSLTVNNVNGSGISSSQPISINANTTATVSLDTQVTLANAPSDNYPGTIKIYYQKNTSFPINVANGGDGGGLLFLGSTTAYRSFTITLNSGQFDATGGYIYAEYQTYSGIKYKSANKSVVVSTTTGGDGGTGNSSGNCTSCEYYEIVPYAAVPISPELPISIPGSKEFTWVYYDYNNPTTFETPYDFIDRQGNMAQAYSSAVLKQKKKTYGIVSNTGEAVTIISYSKTFRIFMNRPFENISRLKFSNNIEAEQYLPYGSIPQTIVGNNAYIVSSDRNTPNIPVNNYQWQTRIANPTMPNWDNYVDYKESYGWKDIPNATQKDYTPTNSVNQARQYRRLVIDINNPANVITARKAVTSNVIGIYPTNNSNITNTICCSLTSGSESVQPFLGSDPTLDMNNHFYLWQFSHDNINWYNIDKEFSKDYTPNQRASRSNKVYYRRMVVKNDFTYYYPSNSVYVERTNRASKLMVENNDKNVTFNIYPNPSSSILNIEINSKNFPYSIKIIDLIGSVLISEKKINSKSLSLDISNLPKGMYNLIIEGNDEIFSKKIIKN</sequence>
<accession>A0ABY4HKD4</accession>
<dbReference type="RefSeq" id="WP_246915614.1">
    <property type="nucleotide sequence ID" value="NZ_CP090145.1"/>
</dbReference>
<evidence type="ECO:0000313" key="5">
    <source>
        <dbReference type="Proteomes" id="UP000830454"/>
    </source>
</evidence>
<dbReference type="Proteomes" id="UP000830454">
    <property type="component" value="Chromosome"/>
</dbReference>
<evidence type="ECO:0000256" key="2">
    <source>
        <dbReference type="SAM" id="SignalP"/>
    </source>
</evidence>
<evidence type="ECO:0000313" key="4">
    <source>
        <dbReference type="EMBL" id="UOX32777.1"/>
    </source>
</evidence>
<feature type="chain" id="PRO_5046525325" evidence="2">
    <location>
        <begin position="24"/>
        <end position="578"/>
    </location>
</feature>
<dbReference type="NCBIfam" id="TIGR04183">
    <property type="entry name" value="Por_Secre_tail"/>
    <property type="match status" value="1"/>
</dbReference>
<organism evidence="4 5">
    <name type="scientific">Flavobacterium sediminilitoris</name>
    <dbReference type="NCBI Taxonomy" id="2024526"/>
    <lineage>
        <taxon>Bacteria</taxon>
        <taxon>Pseudomonadati</taxon>
        <taxon>Bacteroidota</taxon>
        <taxon>Flavobacteriia</taxon>
        <taxon>Flavobacteriales</taxon>
        <taxon>Flavobacteriaceae</taxon>
        <taxon>Flavobacterium</taxon>
    </lineage>
</organism>
<feature type="signal peptide" evidence="2">
    <location>
        <begin position="1"/>
        <end position="23"/>
    </location>
</feature>
<proteinExistence type="predicted"/>
<feature type="domain" description="Secretion system C-terminal sorting" evidence="3">
    <location>
        <begin position="505"/>
        <end position="576"/>
    </location>
</feature>